<dbReference type="PIRSF" id="PIRSF021320">
    <property type="entry name" value="DUF984"/>
    <property type="match status" value="1"/>
</dbReference>
<dbReference type="InterPro" id="IPR015947">
    <property type="entry name" value="PUA-like_sf"/>
</dbReference>
<dbReference type="OrthoDB" id="9807542at2"/>
<keyword evidence="3" id="KW-1185">Reference proteome</keyword>
<dbReference type="EMBL" id="FUYN01000004">
    <property type="protein sequence ID" value="SKB55089.1"/>
    <property type="molecule type" value="Genomic_DNA"/>
</dbReference>
<dbReference type="RefSeq" id="WP_079589844.1">
    <property type="nucleotide sequence ID" value="NZ_FUYN01000004.1"/>
</dbReference>
<dbReference type="SUPFAM" id="SSF88697">
    <property type="entry name" value="PUA domain-like"/>
    <property type="match status" value="1"/>
</dbReference>
<dbReference type="CDD" id="cd06553">
    <property type="entry name" value="ASCH_Ef3133_like"/>
    <property type="match status" value="1"/>
</dbReference>
<dbReference type="PANTHER" id="PTHR39203">
    <property type="entry name" value="CYTOPLASMIC PROTEIN-RELATED"/>
    <property type="match status" value="1"/>
</dbReference>
<gene>
    <name evidence="2" type="ORF">SAMN02745120_2053</name>
</gene>
<feature type="domain" description="ASCH" evidence="1">
    <location>
        <begin position="25"/>
        <end position="148"/>
    </location>
</feature>
<dbReference type="AlphaFoldDB" id="A0A1T5C6W0"/>
<evidence type="ECO:0000313" key="2">
    <source>
        <dbReference type="EMBL" id="SKB55089.1"/>
    </source>
</evidence>
<evidence type="ECO:0000313" key="3">
    <source>
        <dbReference type="Proteomes" id="UP000243406"/>
    </source>
</evidence>
<dbReference type="InterPro" id="IPR007374">
    <property type="entry name" value="ASCH_domain"/>
</dbReference>
<accession>A0A1T5C6W0</accession>
<dbReference type="InterPro" id="IPR009326">
    <property type="entry name" value="DUF984"/>
</dbReference>
<dbReference type="Pfam" id="PF04266">
    <property type="entry name" value="ASCH"/>
    <property type="match status" value="1"/>
</dbReference>
<protein>
    <submittedName>
        <fullName evidence="2">Uncharacterized protein YhfF</fullName>
    </submittedName>
</protein>
<dbReference type="SMART" id="SM01022">
    <property type="entry name" value="ASCH"/>
    <property type="match status" value="1"/>
</dbReference>
<evidence type="ECO:0000259" key="1">
    <source>
        <dbReference type="SMART" id="SM01022"/>
    </source>
</evidence>
<reference evidence="3" key="1">
    <citation type="submission" date="2017-02" db="EMBL/GenBank/DDBJ databases">
        <authorList>
            <person name="Varghese N."/>
            <person name="Submissions S."/>
        </authorList>
    </citation>
    <scope>NUCLEOTIDE SEQUENCE [LARGE SCALE GENOMIC DNA]</scope>
    <source>
        <strain evidence="3">ATCC 35199</strain>
    </source>
</reference>
<dbReference type="PANTHER" id="PTHR39203:SF1">
    <property type="entry name" value="CYTOPLASMIC PROTEIN"/>
    <property type="match status" value="1"/>
</dbReference>
<dbReference type="Proteomes" id="UP000243406">
    <property type="component" value="Unassembled WGS sequence"/>
</dbReference>
<organism evidence="2 3">
    <name type="scientific">Acetoanaerobium noterae</name>
    <dbReference type="NCBI Taxonomy" id="745369"/>
    <lineage>
        <taxon>Bacteria</taxon>
        <taxon>Bacillati</taxon>
        <taxon>Bacillota</taxon>
        <taxon>Clostridia</taxon>
        <taxon>Peptostreptococcales</taxon>
        <taxon>Filifactoraceae</taxon>
        <taxon>Acetoanaerobium</taxon>
    </lineage>
</organism>
<dbReference type="Gene3D" id="3.10.400.10">
    <property type="entry name" value="Sulfate adenylyltransferase"/>
    <property type="match status" value="1"/>
</dbReference>
<proteinExistence type="predicted"/>
<name>A0A1T5C6W0_9FIRM</name>
<sequence length="151" mass="17469">MTVKEMWDNYISISGKSINTPYESWHFCNNEADANELAKLTLSGIKRATASLYKSFEAENEPIPKIGDLIVITNWDSEAVCIIEIKKVEILPFKDITKEHAQIEGEGDKSLEYWRRGHINFFTEETKELGIEFNEELEVIFETFQIVYPVD</sequence>